<protein>
    <submittedName>
        <fullName evidence="1">ODV-ec43</fullName>
    </submittedName>
</protein>
<organism evidence="1 2">
    <name type="scientific">Artaxa digramma nucleopolyhedrovirus</name>
    <dbReference type="NCBI Taxonomy" id="3070910"/>
    <lineage>
        <taxon>Viruses</taxon>
        <taxon>Viruses incertae sedis</taxon>
        <taxon>Naldaviricetes</taxon>
        <taxon>Lefavirales</taxon>
        <taxon>Baculoviridae</taxon>
        <taxon>Alphabaculovirus</taxon>
        <taxon>Alphabaculovirus ardigrammae</taxon>
    </lineage>
</organism>
<reference evidence="1 2" key="1">
    <citation type="journal article" date="2019" name="Viruses">
        <title>Genome Analysis of a Novel Clade II.b Alphabaculovirus Obtained from Artaxa digramma.</title>
        <authorList>
            <person name="Li J."/>
            <person name="Duan X."/>
            <person name="Wang Q."/>
            <person name="Zhang L."/>
            <person name="Deng F."/>
            <person name="Wang H."/>
            <person name="Hu Z."/>
            <person name="Wang M."/>
            <person name="Wang J."/>
        </authorList>
    </citation>
    <scope>NUCLEOTIDE SEQUENCE [LARGE SCALE GENOMIC DNA]</scope>
    <source>
        <strain evidence="1 2">424</strain>
    </source>
</reference>
<keyword evidence="2" id="KW-1185">Reference proteome</keyword>
<accession>A0AAE6UZJ7</accession>
<dbReference type="EMBL" id="MN233792">
    <property type="protein sequence ID" value="QHB21756.1"/>
    <property type="molecule type" value="Genomic_DNA"/>
</dbReference>
<name>A0AAE6UZJ7_9ABAC</name>
<sequence length="356" mass="41634">MACPNNIKVCISTRFFMFPYAYVTAQTDVGGAPVNDLIIYVPTDEDIQYIDRTKLATFKTVRIVRHETYETETRLVKRNPTATIVYWNPILPIDNVGAGETRVFSVMLTNDLFFCRTMIVDHNNAVCPIEFYSKINYKKLLPIEGEQPLFYLNKLLDNKVNNFLICFKLETPTMVKIMNIKKILSIFEYRNEPARYAIYLPDDEVDTIYNKLTWERVRRLIKGDVNSRCSHVNRQSLQYLKLSMDMLGFDNNTKIVSDLVFKFQPLIAKYQLVPDIIVKLNTLEKQKRVRLYCSHGSFAITTYGMVPINMPDDNPVAYDYTDIFNNKYMYETTTKISKESNINNIKLHVAKYNYFF</sequence>
<gene>
    <name evidence="1" type="primary">ODV-ec43</name>
    <name evidence="1" type="ORF">Eudi_ORF97</name>
</gene>
<dbReference type="Pfam" id="PF05054">
    <property type="entry name" value="AcMNPV_Ac109"/>
    <property type="match status" value="2"/>
</dbReference>
<dbReference type="InterPro" id="IPR007748">
    <property type="entry name" value="AcMNPV_Orf109"/>
</dbReference>
<dbReference type="Proteomes" id="UP000830275">
    <property type="component" value="Segment"/>
</dbReference>
<evidence type="ECO:0000313" key="2">
    <source>
        <dbReference type="Proteomes" id="UP000830275"/>
    </source>
</evidence>
<proteinExistence type="predicted"/>
<evidence type="ECO:0000313" key="1">
    <source>
        <dbReference type="EMBL" id="QHB21756.1"/>
    </source>
</evidence>